<evidence type="ECO:0000313" key="6">
    <source>
        <dbReference type="EMBL" id="CAH3043757.1"/>
    </source>
</evidence>
<feature type="domain" description="Tyr recombinase" evidence="5">
    <location>
        <begin position="319"/>
        <end position="472"/>
    </location>
</feature>
<evidence type="ECO:0000313" key="7">
    <source>
        <dbReference type="Proteomes" id="UP001159405"/>
    </source>
</evidence>
<feature type="coiled-coil region" evidence="3">
    <location>
        <begin position="86"/>
        <end position="113"/>
    </location>
</feature>
<proteinExistence type="predicted"/>
<keyword evidence="3" id="KW-0175">Coiled coil</keyword>
<gene>
    <name evidence="6" type="ORF">PLOB_00002632</name>
</gene>
<keyword evidence="2" id="KW-0233">DNA recombination</keyword>
<dbReference type="Proteomes" id="UP001159405">
    <property type="component" value="Unassembled WGS sequence"/>
</dbReference>
<dbReference type="PANTHER" id="PTHR34605">
    <property type="entry name" value="PHAGE_INTEGRASE DOMAIN-CONTAINING PROTEIN"/>
    <property type="match status" value="1"/>
</dbReference>
<dbReference type="EMBL" id="CALNXK010000011">
    <property type="protein sequence ID" value="CAH3043757.1"/>
    <property type="molecule type" value="Genomic_DNA"/>
</dbReference>
<feature type="compositionally biased region" description="Low complexity" evidence="4">
    <location>
        <begin position="46"/>
        <end position="62"/>
    </location>
</feature>
<evidence type="ECO:0000256" key="4">
    <source>
        <dbReference type="SAM" id="MobiDB-lite"/>
    </source>
</evidence>
<comment type="caution">
    <text evidence="6">The sequence shown here is derived from an EMBL/GenBank/DDBJ whole genome shotgun (WGS) entry which is preliminary data.</text>
</comment>
<dbReference type="Gene3D" id="1.10.443.10">
    <property type="entry name" value="Intergrase catalytic core"/>
    <property type="match status" value="1"/>
</dbReference>
<protein>
    <recommendedName>
        <fullName evidence="5">Tyr recombinase domain-containing protein</fullName>
    </recommendedName>
</protein>
<dbReference type="InterPro" id="IPR010998">
    <property type="entry name" value="Integrase_recombinase_N"/>
</dbReference>
<dbReference type="Pfam" id="PF00589">
    <property type="entry name" value="Phage_integrase"/>
    <property type="match status" value="1"/>
</dbReference>
<feature type="compositionally biased region" description="Basic residues" evidence="4">
    <location>
        <begin position="63"/>
        <end position="75"/>
    </location>
</feature>
<organism evidence="6 7">
    <name type="scientific">Porites lobata</name>
    <dbReference type="NCBI Taxonomy" id="104759"/>
    <lineage>
        <taxon>Eukaryota</taxon>
        <taxon>Metazoa</taxon>
        <taxon>Cnidaria</taxon>
        <taxon>Anthozoa</taxon>
        <taxon>Hexacorallia</taxon>
        <taxon>Scleractinia</taxon>
        <taxon>Fungiina</taxon>
        <taxon>Poritidae</taxon>
        <taxon>Porites</taxon>
    </lineage>
</organism>
<dbReference type="Gene3D" id="1.10.150.130">
    <property type="match status" value="1"/>
</dbReference>
<evidence type="ECO:0000256" key="2">
    <source>
        <dbReference type="ARBA" id="ARBA00023172"/>
    </source>
</evidence>
<evidence type="ECO:0000256" key="1">
    <source>
        <dbReference type="ARBA" id="ARBA00023125"/>
    </source>
</evidence>
<name>A0ABN8N5Z1_9CNID</name>
<dbReference type="PANTHER" id="PTHR34605:SF6">
    <property type="entry name" value="TYR RECOMBINASE DOMAIN-CONTAINING PROTEIN"/>
    <property type="match status" value="1"/>
</dbReference>
<dbReference type="InterPro" id="IPR002104">
    <property type="entry name" value="Integrase_catalytic"/>
</dbReference>
<dbReference type="InterPro" id="IPR052925">
    <property type="entry name" value="Phage_Integrase-like_Recomb"/>
</dbReference>
<dbReference type="SUPFAM" id="SSF56349">
    <property type="entry name" value="DNA breaking-rejoining enzymes"/>
    <property type="match status" value="1"/>
</dbReference>
<dbReference type="InterPro" id="IPR013762">
    <property type="entry name" value="Integrase-like_cat_sf"/>
</dbReference>
<dbReference type="SUPFAM" id="SSF47823">
    <property type="entry name" value="lambda integrase-like, N-terminal domain"/>
    <property type="match status" value="1"/>
</dbReference>
<evidence type="ECO:0000256" key="3">
    <source>
        <dbReference type="SAM" id="Coils"/>
    </source>
</evidence>
<reference evidence="6 7" key="1">
    <citation type="submission" date="2022-05" db="EMBL/GenBank/DDBJ databases">
        <authorList>
            <consortium name="Genoscope - CEA"/>
            <person name="William W."/>
        </authorList>
    </citation>
    <scope>NUCLEOTIDE SEQUENCE [LARGE SCALE GENOMIC DNA]</scope>
</reference>
<feature type="region of interest" description="Disordered" evidence="4">
    <location>
        <begin position="1"/>
        <end position="85"/>
    </location>
</feature>
<keyword evidence="7" id="KW-1185">Reference proteome</keyword>
<evidence type="ECO:0000259" key="5">
    <source>
        <dbReference type="Pfam" id="PF00589"/>
    </source>
</evidence>
<accession>A0ABN8N5Z1</accession>
<keyword evidence="1" id="KW-0238">DNA-binding</keyword>
<sequence length="486" mass="54284">MARGRRGRPASVRSHVSRVNADIEDPVVRPSRSREHRSSGRRSSRSHVAASSGSGRSASPSRRSVRERSHRRSRSASRSPEPPTWAKEILKALETKTQEVKVVKEQLDSLKRKSAEEEPEFKYKSNKKQFKFNTDVKDKFNQILERAGADDAITKIANEGLSPYQRSNAEIQRLVELLKTVILNDCAASTVSSYAGAANRWIDWCKCYSFPPLQSNPTAVALYLTSLSDRGLSRSSILGAAYGIAWLHKKLGCPNPVDDPLVSQTLAGFKRLLAGPSRKKQPIESHHVRALIRSYGHPRASLPNLQMVSLVALGFCAFLRWSELQNIIYLRACDLRFCATHMSIFLDRRKNDQFRQGSVVKVARLPSSSCPVKLLELFLERGEHQPSQSLFCLCQKLGAGYKLRQAALSYSRAREQFRQMISELGLDSNEFGLHSLRSGGASQAARSGVSGRVWRRHGGWRSIQAADGYVDESLENTLVVSRNLAL</sequence>
<dbReference type="InterPro" id="IPR011010">
    <property type="entry name" value="DNA_brk_join_enz"/>
</dbReference>